<accession>A0A5B7TQ62</accession>
<dbReference type="OrthoDB" id="1454509at2"/>
<feature type="coiled-coil region" evidence="1">
    <location>
        <begin position="40"/>
        <end position="71"/>
    </location>
</feature>
<evidence type="ECO:0000313" key="3">
    <source>
        <dbReference type="EMBL" id="QCX37313.1"/>
    </source>
</evidence>
<keyword evidence="2" id="KW-0812">Transmembrane</keyword>
<sequence>MENFDIKNALEWLGAIIISVGGTSAIVIAISKWFGDRLATKLLEKDRSKYQQELEALKTKYQSELEIKKAELEKSKSLFLRYSEHQFNLYNDLWKSLCDLKHIGEELWEKAEPQLTKKFSKQLRETKLTVEKSALLIEDGHYKSLTTILDKFGNFEIGKLRLINLRNKTVHEMNEYGVRNNEIRNVIENNRQTKQEYIKLTKELSSSFKAQIKGE</sequence>
<dbReference type="RefSeq" id="WP_138948255.1">
    <property type="nucleotide sequence ID" value="NZ_CP040749.1"/>
</dbReference>
<reference evidence="3 4" key="1">
    <citation type="submission" date="2019-05" db="EMBL/GenBank/DDBJ databases">
        <title>Algicella ahnfeltiae gen. nov., sp. nov., a novel marine bacterium of the family Flavobacteriaceae isolated from a red alga.</title>
        <authorList>
            <person name="Nedashkovskaya O.I."/>
            <person name="Kukhlevskiy A.D."/>
            <person name="Kim S.-G."/>
            <person name="Zhukova N.V."/>
            <person name="Mikhailov V.V."/>
        </authorList>
    </citation>
    <scope>NUCLEOTIDE SEQUENCE [LARGE SCALE GENOMIC DNA]</scope>
    <source>
        <strain evidence="3 4">10Alg115</strain>
    </source>
</reference>
<evidence type="ECO:0000256" key="1">
    <source>
        <dbReference type="SAM" id="Coils"/>
    </source>
</evidence>
<name>A0A5B7TQ62_9FLAO</name>
<dbReference type="AlphaFoldDB" id="A0A5B7TQ62"/>
<keyword evidence="2" id="KW-0472">Membrane</keyword>
<organism evidence="3 4">
    <name type="scientific">Aureibaculum algae</name>
    <dbReference type="NCBI Taxonomy" id="2584122"/>
    <lineage>
        <taxon>Bacteria</taxon>
        <taxon>Pseudomonadati</taxon>
        <taxon>Bacteroidota</taxon>
        <taxon>Flavobacteriia</taxon>
        <taxon>Flavobacteriales</taxon>
        <taxon>Flavobacteriaceae</taxon>
        <taxon>Aureibaculum</taxon>
    </lineage>
</organism>
<keyword evidence="1" id="KW-0175">Coiled coil</keyword>
<dbReference type="EMBL" id="CP040749">
    <property type="protein sequence ID" value="QCX37313.1"/>
    <property type="molecule type" value="Genomic_DNA"/>
</dbReference>
<proteinExistence type="predicted"/>
<protein>
    <submittedName>
        <fullName evidence="3">Uncharacterized protein</fullName>
    </submittedName>
</protein>
<gene>
    <name evidence="3" type="ORF">FF125_02235</name>
</gene>
<dbReference type="KEGG" id="fbe:FF125_02235"/>
<feature type="transmembrane region" description="Helical" evidence="2">
    <location>
        <begin position="12"/>
        <end position="35"/>
    </location>
</feature>
<evidence type="ECO:0000256" key="2">
    <source>
        <dbReference type="SAM" id="Phobius"/>
    </source>
</evidence>
<dbReference type="Proteomes" id="UP000306229">
    <property type="component" value="Chromosome"/>
</dbReference>
<keyword evidence="2" id="KW-1133">Transmembrane helix</keyword>
<evidence type="ECO:0000313" key="4">
    <source>
        <dbReference type="Proteomes" id="UP000306229"/>
    </source>
</evidence>
<keyword evidence="4" id="KW-1185">Reference proteome</keyword>